<dbReference type="InterPro" id="IPR011040">
    <property type="entry name" value="Sialidase"/>
</dbReference>
<accession>A0A1W2BXY0</accession>
<sequence>MLSFPKAPADIARAMTGRIADRHAVLGSPRVQNHAAFLTRSPQGQLSCVWFGGSLEGKADICIFRSRLAGDTWSAAEQLTDDPDRSEQNPVLFYAPDGRTLLFHTAQPGGDQDRCVVRMREIGQTPQDLPLPGGSFVRARPMIRDDGAWLLPLFHCTPKDGARWTGRHDTASVAISEDAGKSWRRVEVPGSTGCVHMTIVPGNGKLLAFFRRRQSDFVHRTVSLDGGETWSEPSATSMPNNNSSIAAIRLSDGRVALCCNPVNADMSPDRRVSLYDELGDDDRPEATGGCTPIWGVPRAPLIVAFSEDDGQTFPRSITVAESTGTCLSNNSEDGRNQELSYPALLESPDGGLDVAFTLHRRAIAYRHLTPFEIAEAT</sequence>
<dbReference type="Pfam" id="PF13088">
    <property type="entry name" value="BNR_2"/>
    <property type="match status" value="1"/>
</dbReference>
<protein>
    <submittedName>
        <fullName evidence="2">Predicted neuraminidase (Sialidase)</fullName>
    </submittedName>
</protein>
<dbReference type="InterPro" id="IPR036278">
    <property type="entry name" value="Sialidase_sf"/>
</dbReference>
<dbReference type="PANTHER" id="PTHR43752">
    <property type="entry name" value="BNR/ASP-BOX REPEAT FAMILY PROTEIN"/>
    <property type="match status" value="1"/>
</dbReference>
<dbReference type="Proteomes" id="UP000192330">
    <property type="component" value="Unassembled WGS sequence"/>
</dbReference>
<dbReference type="STRING" id="1387277.SAMN06295998_10599"/>
<organism evidence="2 3">
    <name type="scientific">Primorskyibacter flagellatus</name>
    <dbReference type="NCBI Taxonomy" id="1387277"/>
    <lineage>
        <taxon>Bacteria</taxon>
        <taxon>Pseudomonadati</taxon>
        <taxon>Pseudomonadota</taxon>
        <taxon>Alphaproteobacteria</taxon>
        <taxon>Rhodobacterales</taxon>
        <taxon>Roseobacteraceae</taxon>
        <taxon>Primorskyibacter</taxon>
    </lineage>
</organism>
<dbReference type="Gene3D" id="2.120.10.10">
    <property type="match status" value="1"/>
</dbReference>
<evidence type="ECO:0000313" key="2">
    <source>
        <dbReference type="EMBL" id="SMC77780.1"/>
    </source>
</evidence>
<evidence type="ECO:0000313" key="3">
    <source>
        <dbReference type="Proteomes" id="UP000192330"/>
    </source>
</evidence>
<dbReference type="RefSeq" id="WP_084352834.1">
    <property type="nucleotide sequence ID" value="NZ_FWYD01000005.1"/>
</dbReference>
<proteinExistence type="predicted"/>
<name>A0A1W2BXY0_9RHOB</name>
<dbReference type="AlphaFoldDB" id="A0A1W2BXY0"/>
<dbReference type="CDD" id="cd15482">
    <property type="entry name" value="Sialidase_non-viral"/>
    <property type="match status" value="1"/>
</dbReference>
<dbReference type="OrthoDB" id="41724at2"/>
<dbReference type="PANTHER" id="PTHR43752:SF2">
    <property type="entry name" value="BNR_ASP-BOX REPEAT FAMILY PROTEIN"/>
    <property type="match status" value="1"/>
</dbReference>
<dbReference type="EMBL" id="FWYD01000005">
    <property type="protein sequence ID" value="SMC77780.1"/>
    <property type="molecule type" value="Genomic_DNA"/>
</dbReference>
<keyword evidence="3" id="KW-1185">Reference proteome</keyword>
<feature type="domain" description="Sialidase" evidence="1">
    <location>
        <begin position="44"/>
        <end position="353"/>
    </location>
</feature>
<dbReference type="SUPFAM" id="SSF50939">
    <property type="entry name" value="Sialidases"/>
    <property type="match status" value="1"/>
</dbReference>
<reference evidence="2 3" key="1">
    <citation type="submission" date="2017-04" db="EMBL/GenBank/DDBJ databases">
        <authorList>
            <person name="Afonso C.L."/>
            <person name="Miller P.J."/>
            <person name="Scott M.A."/>
            <person name="Spackman E."/>
            <person name="Goraichik I."/>
            <person name="Dimitrov K.M."/>
            <person name="Suarez D.L."/>
            <person name="Swayne D.E."/>
        </authorList>
    </citation>
    <scope>NUCLEOTIDE SEQUENCE [LARGE SCALE GENOMIC DNA]</scope>
    <source>
        <strain evidence="2 3">CGMCC 1.12644</strain>
    </source>
</reference>
<evidence type="ECO:0000259" key="1">
    <source>
        <dbReference type="Pfam" id="PF13088"/>
    </source>
</evidence>
<gene>
    <name evidence="2" type="ORF">SAMN06295998_10599</name>
</gene>